<dbReference type="AlphaFoldDB" id="J9Z988"/>
<evidence type="ECO:0000313" key="2">
    <source>
        <dbReference type="Proteomes" id="UP000006177"/>
    </source>
</evidence>
<dbReference type="EMBL" id="CP002919">
    <property type="protein sequence ID" value="AFS53049.1"/>
    <property type="molecule type" value="Genomic_DNA"/>
</dbReference>
<organism evidence="1 2">
    <name type="scientific">Leptospirillum ferriphilum (strain ML-04)</name>
    <dbReference type="NCBI Taxonomy" id="1048260"/>
    <lineage>
        <taxon>Bacteria</taxon>
        <taxon>Pseudomonadati</taxon>
        <taxon>Nitrospirota</taxon>
        <taxon>Nitrospiria</taxon>
        <taxon>Nitrospirales</taxon>
        <taxon>Nitrospiraceae</taxon>
        <taxon>Leptospirillum</taxon>
    </lineage>
</organism>
<proteinExistence type="predicted"/>
<reference evidence="1 2" key="1">
    <citation type="journal article" date="2011" name="J. Microbiol.">
        <title>Complete genome of Leptospirillum ferriphilum ML-04 provides insight into its physiology and environmental adaptation.</title>
        <authorList>
            <person name="Mi S."/>
            <person name="Song J."/>
            <person name="Lin J."/>
            <person name="Che Y."/>
            <person name="Zheng H."/>
            <person name="Lin J."/>
        </authorList>
    </citation>
    <scope>NUCLEOTIDE SEQUENCE [LARGE SCALE GENOMIC DNA]</scope>
    <source>
        <strain evidence="1 2">ML-04</strain>
    </source>
</reference>
<accession>J9Z988</accession>
<dbReference type="Proteomes" id="UP000006177">
    <property type="component" value="Chromosome"/>
</dbReference>
<gene>
    <name evidence="1" type="ordered locus">LFML04_0815</name>
</gene>
<sequence>MRFSVPSSSETIGLFYWNKTSCHGSFLQVHGTPCSSVLAPARTPTGEVTLFPCLFHDTRQQKTSMPILFVLPERISEIGERAKLSDLSKK</sequence>
<name>J9Z988_LEPFM</name>
<evidence type="ECO:0000313" key="1">
    <source>
        <dbReference type="EMBL" id="AFS53049.1"/>
    </source>
</evidence>
<dbReference type="STRING" id="1048260.LFML04_0815"/>
<protein>
    <submittedName>
        <fullName evidence="1">Uncharacterized protein</fullName>
    </submittedName>
</protein>
<dbReference type="KEGG" id="lfi:LFML04_0815"/>
<dbReference type="HOGENOM" id="CLU_2437230_0_0_0"/>